<dbReference type="NCBIfam" id="NF011465">
    <property type="entry name" value="PRK14886.1-1"/>
    <property type="match status" value="1"/>
</dbReference>
<dbReference type="PANTHER" id="PTHR15840:SF10">
    <property type="entry name" value="EKC_KEOPS COMPLEX SUBUNIT TPRKB"/>
    <property type="match status" value="1"/>
</dbReference>
<dbReference type="InterPro" id="IPR013926">
    <property type="entry name" value="CGI121/TPRKB"/>
</dbReference>
<protein>
    <recommendedName>
        <fullName evidence="8">EKC/KEOPS complex subunit CGI121</fullName>
    </recommendedName>
</protein>
<comment type="similarity">
    <text evidence="2 5">Belongs to the CGI121/TPRKB family.</text>
</comment>
<proteinExistence type="inferred from homology"/>
<dbReference type="EMBL" id="CP000589">
    <property type="protein sequence ID" value="ABO98012.1"/>
    <property type="molecule type" value="Genomic_DNA"/>
</dbReference>
<evidence type="ECO:0000313" key="6">
    <source>
        <dbReference type="EMBL" id="ABO98012.1"/>
    </source>
</evidence>
<dbReference type="GO" id="GO:0000408">
    <property type="term" value="C:EKC/KEOPS complex"/>
    <property type="evidence" value="ECO:0007669"/>
    <property type="project" value="TreeGrafter"/>
</dbReference>
<dbReference type="GO" id="GO:0002949">
    <property type="term" value="P:tRNA threonylcarbamoyladenosine modification"/>
    <property type="evidence" value="ECO:0007669"/>
    <property type="project" value="TreeGrafter"/>
</dbReference>
<dbReference type="Pfam" id="PF08617">
    <property type="entry name" value="CGI-121"/>
    <property type="match status" value="1"/>
</dbReference>
<evidence type="ECO:0000256" key="5">
    <source>
        <dbReference type="RuleBase" id="RU004398"/>
    </source>
</evidence>
<dbReference type="KEGG" id="olu:OSTLU_33384"/>
<organism evidence="6 7">
    <name type="scientific">Ostreococcus lucimarinus (strain CCE9901)</name>
    <dbReference type="NCBI Taxonomy" id="436017"/>
    <lineage>
        <taxon>Eukaryota</taxon>
        <taxon>Viridiplantae</taxon>
        <taxon>Chlorophyta</taxon>
        <taxon>Mamiellophyceae</taxon>
        <taxon>Mamiellales</taxon>
        <taxon>Bathycoccaceae</taxon>
        <taxon>Ostreococcus</taxon>
    </lineage>
</organism>
<keyword evidence="7" id="KW-1185">Reference proteome</keyword>
<sequence length="130" mass="14276">MDARAIASLACVELAAYKAALACERGAMVTRAVHSELVFCLSPTRHISEAFRRFGGDENTRALIVCKFDANDEDLERVRSVVKGELVAFDARPAVDEAALKKWYKVHENELEIGSLADAVLSRIAIRDVA</sequence>
<dbReference type="RefSeq" id="XP_001419719.1">
    <property type="nucleotide sequence ID" value="XM_001419682.1"/>
</dbReference>
<dbReference type="GO" id="GO:0005634">
    <property type="term" value="C:nucleus"/>
    <property type="evidence" value="ECO:0007669"/>
    <property type="project" value="UniProtKB-SubCell"/>
</dbReference>
<dbReference type="OMA" id="RATTHIA"/>
<evidence type="ECO:0000256" key="3">
    <source>
        <dbReference type="ARBA" id="ARBA00022694"/>
    </source>
</evidence>
<dbReference type="Gene3D" id="3.30.2380.10">
    <property type="entry name" value="CGI121/TPRKB"/>
    <property type="match status" value="1"/>
</dbReference>
<keyword evidence="3" id="KW-0819">tRNA processing</keyword>
<dbReference type="SUPFAM" id="SSF143870">
    <property type="entry name" value="PF0523-like"/>
    <property type="match status" value="1"/>
</dbReference>
<evidence type="ECO:0000256" key="4">
    <source>
        <dbReference type="ARBA" id="ARBA00023242"/>
    </source>
</evidence>
<dbReference type="PANTHER" id="PTHR15840">
    <property type="entry name" value="CGI-121 FAMILY MEMBER"/>
    <property type="match status" value="1"/>
</dbReference>
<dbReference type="GO" id="GO:0005829">
    <property type="term" value="C:cytosol"/>
    <property type="evidence" value="ECO:0007669"/>
    <property type="project" value="TreeGrafter"/>
</dbReference>
<evidence type="ECO:0000313" key="7">
    <source>
        <dbReference type="Proteomes" id="UP000001568"/>
    </source>
</evidence>
<evidence type="ECO:0008006" key="8">
    <source>
        <dbReference type="Google" id="ProtNLM"/>
    </source>
</evidence>
<keyword evidence="4 5" id="KW-0539">Nucleus</keyword>
<dbReference type="eggNOG" id="KOG4066">
    <property type="taxonomic scope" value="Eukaryota"/>
</dbReference>
<dbReference type="Proteomes" id="UP000001568">
    <property type="component" value="Chromosome 9"/>
</dbReference>
<dbReference type="Gramene" id="ABO98012">
    <property type="protein sequence ID" value="ABO98012"/>
    <property type="gene ID" value="OSTLU_33384"/>
</dbReference>
<dbReference type="HOGENOM" id="CLU_065847_2_1_1"/>
<dbReference type="GeneID" id="5003533"/>
<name>A4S2A8_OSTLU</name>
<dbReference type="InterPro" id="IPR036504">
    <property type="entry name" value="CGI121/TPRKB_sf"/>
</dbReference>
<dbReference type="AlphaFoldDB" id="A4S2A8"/>
<accession>A4S2A8</accession>
<dbReference type="OrthoDB" id="329139at2759"/>
<gene>
    <name evidence="6" type="ORF">OSTLU_33384</name>
</gene>
<reference evidence="6 7" key="1">
    <citation type="journal article" date="2007" name="Proc. Natl. Acad. Sci. U.S.A.">
        <title>The tiny eukaryote Ostreococcus provides genomic insights into the paradox of plankton speciation.</title>
        <authorList>
            <person name="Palenik B."/>
            <person name="Grimwood J."/>
            <person name="Aerts A."/>
            <person name="Rouze P."/>
            <person name="Salamov A."/>
            <person name="Putnam N."/>
            <person name="Dupont C."/>
            <person name="Jorgensen R."/>
            <person name="Derelle E."/>
            <person name="Rombauts S."/>
            <person name="Zhou K."/>
            <person name="Otillar R."/>
            <person name="Merchant S.S."/>
            <person name="Podell S."/>
            <person name="Gaasterland T."/>
            <person name="Napoli C."/>
            <person name="Gendler K."/>
            <person name="Manuell A."/>
            <person name="Tai V."/>
            <person name="Vallon O."/>
            <person name="Piganeau G."/>
            <person name="Jancek S."/>
            <person name="Heijde M."/>
            <person name="Jabbari K."/>
            <person name="Bowler C."/>
            <person name="Lohr M."/>
            <person name="Robbens S."/>
            <person name="Werner G."/>
            <person name="Dubchak I."/>
            <person name="Pazour G.J."/>
            <person name="Ren Q."/>
            <person name="Paulsen I."/>
            <person name="Delwiche C."/>
            <person name="Schmutz J."/>
            <person name="Rokhsar D."/>
            <person name="Van de Peer Y."/>
            <person name="Moreau H."/>
            <person name="Grigoriev I.V."/>
        </authorList>
    </citation>
    <scope>NUCLEOTIDE SEQUENCE [LARGE SCALE GENOMIC DNA]</scope>
    <source>
        <strain evidence="6 7">CCE9901</strain>
    </source>
</reference>
<evidence type="ECO:0000256" key="2">
    <source>
        <dbReference type="ARBA" id="ARBA00005546"/>
    </source>
</evidence>
<dbReference type="STRING" id="436017.A4S2A8"/>
<comment type="subcellular location">
    <subcellularLocation>
        <location evidence="1">Nucleus</location>
    </subcellularLocation>
</comment>
<evidence type="ECO:0000256" key="1">
    <source>
        <dbReference type="ARBA" id="ARBA00004123"/>
    </source>
</evidence>